<dbReference type="GO" id="GO:0043908">
    <property type="term" value="F:Ser(Gly)-tRNA(Ala) hydrolase activity"/>
    <property type="evidence" value="ECO:0007669"/>
    <property type="project" value="UniProtKB-UniRule"/>
</dbReference>
<dbReference type="CDD" id="cd00563">
    <property type="entry name" value="Dtyr_deacylase"/>
    <property type="match status" value="1"/>
</dbReference>
<dbReference type="AlphaFoldDB" id="A0A2Z5Y1P3"/>
<comment type="domain">
    <text evidence="4">A Gly-cisPro motif from one monomer fits into the active site of the other monomer to allow specific chiral rejection of L-amino acids.</text>
</comment>
<proteinExistence type="inferred from homology"/>
<organism evidence="5 6">
    <name type="scientific">Melissococcus plutonius</name>
    <dbReference type="NCBI Taxonomy" id="33970"/>
    <lineage>
        <taxon>Bacteria</taxon>
        <taxon>Bacillati</taxon>
        <taxon>Bacillota</taxon>
        <taxon>Bacilli</taxon>
        <taxon>Lactobacillales</taxon>
        <taxon>Enterococcaceae</taxon>
        <taxon>Melissococcus</taxon>
    </lineage>
</organism>
<feature type="short sequence motif" description="Gly-cisPro motif, important for rejection of L-amino acids" evidence="4">
    <location>
        <begin position="137"/>
        <end position="138"/>
    </location>
</feature>
<dbReference type="GeneID" id="57043142"/>
<comment type="catalytic activity">
    <reaction evidence="4">
        <text>a D-aminoacyl-tRNA + H2O = a tRNA + a D-alpha-amino acid + H(+)</text>
        <dbReference type="Rhea" id="RHEA:13953"/>
        <dbReference type="Rhea" id="RHEA-COMP:10123"/>
        <dbReference type="Rhea" id="RHEA-COMP:10124"/>
        <dbReference type="ChEBI" id="CHEBI:15377"/>
        <dbReference type="ChEBI" id="CHEBI:15378"/>
        <dbReference type="ChEBI" id="CHEBI:59871"/>
        <dbReference type="ChEBI" id="CHEBI:78442"/>
        <dbReference type="ChEBI" id="CHEBI:79333"/>
        <dbReference type="EC" id="3.1.1.96"/>
    </reaction>
</comment>
<dbReference type="EC" id="3.1.1.-" evidence="4"/>
<dbReference type="EC" id="3.1.1.96" evidence="4"/>
<dbReference type="GO" id="GO:0005737">
    <property type="term" value="C:cytoplasm"/>
    <property type="evidence" value="ECO:0007669"/>
    <property type="project" value="UniProtKB-SubCell"/>
</dbReference>
<evidence type="ECO:0000313" key="6">
    <source>
        <dbReference type="Proteomes" id="UP000269226"/>
    </source>
</evidence>
<comment type="catalytic activity">
    <reaction evidence="4">
        <text>glycyl-tRNA(Ala) + H2O = tRNA(Ala) + glycine + H(+)</text>
        <dbReference type="Rhea" id="RHEA:53744"/>
        <dbReference type="Rhea" id="RHEA-COMP:9657"/>
        <dbReference type="Rhea" id="RHEA-COMP:13640"/>
        <dbReference type="ChEBI" id="CHEBI:15377"/>
        <dbReference type="ChEBI" id="CHEBI:15378"/>
        <dbReference type="ChEBI" id="CHEBI:57305"/>
        <dbReference type="ChEBI" id="CHEBI:78442"/>
        <dbReference type="ChEBI" id="CHEBI:78522"/>
    </reaction>
</comment>
<accession>A0A2Z5Y1P3</accession>
<gene>
    <name evidence="4" type="primary">dtd</name>
    <name evidence="5" type="ORF">DAT561_0584</name>
</gene>
<dbReference type="InterPro" id="IPR023509">
    <property type="entry name" value="DTD-like_sf"/>
</dbReference>
<dbReference type="GO" id="GO:0106026">
    <property type="term" value="F:Gly-tRNA(Ala) deacylase activity"/>
    <property type="evidence" value="ECO:0007669"/>
    <property type="project" value="UniProtKB-UniRule"/>
</dbReference>
<evidence type="ECO:0000313" key="5">
    <source>
        <dbReference type="EMBL" id="BBC60719.1"/>
    </source>
</evidence>
<keyword evidence="4 5" id="KW-0378">Hydrolase</keyword>
<evidence type="ECO:0000256" key="1">
    <source>
        <dbReference type="ARBA" id="ARBA00009673"/>
    </source>
</evidence>
<dbReference type="InterPro" id="IPR003732">
    <property type="entry name" value="Daa-tRNA_deacyls_DTD"/>
</dbReference>
<dbReference type="NCBIfam" id="TIGR00256">
    <property type="entry name" value="D-aminoacyl-tRNA deacylase"/>
    <property type="match status" value="1"/>
</dbReference>
<evidence type="ECO:0000256" key="4">
    <source>
        <dbReference type="HAMAP-Rule" id="MF_00518"/>
    </source>
</evidence>
<dbReference type="GO" id="GO:0019478">
    <property type="term" value="P:D-amino acid catabolic process"/>
    <property type="evidence" value="ECO:0007669"/>
    <property type="project" value="UniProtKB-UniRule"/>
</dbReference>
<dbReference type="EMBL" id="AP018492">
    <property type="protein sequence ID" value="BBC60719.1"/>
    <property type="molecule type" value="Genomic_DNA"/>
</dbReference>
<comment type="similarity">
    <text evidence="1 4">Belongs to the DTD family.</text>
</comment>
<dbReference type="FunFam" id="3.50.80.10:FF:000001">
    <property type="entry name" value="D-aminoacyl-tRNA deacylase"/>
    <property type="match status" value="1"/>
</dbReference>
<dbReference type="RefSeq" id="WP_015694741.1">
    <property type="nucleotide sequence ID" value="NZ_AP018492.1"/>
</dbReference>
<dbReference type="HAMAP" id="MF_00518">
    <property type="entry name" value="Deacylase_Dtd"/>
    <property type="match status" value="1"/>
</dbReference>
<dbReference type="SUPFAM" id="SSF69500">
    <property type="entry name" value="DTD-like"/>
    <property type="match status" value="1"/>
</dbReference>
<dbReference type="Proteomes" id="UP000269226">
    <property type="component" value="Chromosome"/>
</dbReference>
<dbReference type="PANTHER" id="PTHR10472:SF5">
    <property type="entry name" value="D-AMINOACYL-TRNA DEACYLASE 1"/>
    <property type="match status" value="1"/>
</dbReference>
<keyword evidence="4" id="KW-0963">Cytoplasm</keyword>
<keyword evidence="3 4" id="KW-0694">RNA-binding</keyword>
<sequence length="149" mass="16446">MKVVIQRVNKANVTIDDTIVGKIDKGLLILVGIHEEDTLDDVAYLVKKISQLRIFEDKHGKLNLDIHEINGSILSVSQFTLYANTKKGKRPSFVSAANPDKALLLYNTFNQQLADLGIQVATGKFGQDMQVALVNDGPITIVIDTKEKN</sequence>
<dbReference type="Gene3D" id="3.50.80.10">
    <property type="entry name" value="D-tyrosyl-tRNA(Tyr) deacylase"/>
    <property type="match status" value="1"/>
</dbReference>
<keyword evidence="2 4" id="KW-0820">tRNA-binding</keyword>
<dbReference type="GO" id="GO:0000049">
    <property type="term" value="F:tRNA binding"/>
    <property type="evidence" value="ECO:0007669"/>
    <property type="project" value="UniProtKB-UniRule"/>
</dbReference>
<dbReference type="GO" id="GO:0051500">
    <property type="term" value="F:D-tyrosyl-tRNA(Tyr) deacylase activity"/>
    <property type="evidence" value="ECO:0007669"/>
    <property type="project" value="TreeGrafter"/>
</dbReference>
<protein>
    <recommendedName>
        <fullName evidence="4">D-aminoacyl-tRNA deacylase</fullName>
        <shortName evidence="4">DTD</shortName>
        <ecNumber evidence="4">3.1.1.96</ecNumber>
    </recommendedName>
    <alternativeName>
        <fullName evidence="4">Gly-tRNA(Ala) deacylase</fullName>
        <ecNumber evidence="4">3.1.1.-</ecNumber>
    </alternativeName>
</protein>
<dbReference type="PANTHER" id="PTHR10472">
    <property type="entry name" value="D-TYROSYL-TRNA TYR DEACYLASE"/>
    <property type="match status" value="1"/>
</dbReference>
<reference evidence="5 6" key="1">
    <citation type="submission" date="2018-01" db="EMBL/GenBank/DDBJ databases">
        <title>Whole genome sequence of Melissococcus plutonius DAT561.</title>
        <authorList>
            <person name="Okumura K."/>
            <person name="Takamatsu D."/>
            <person name="Okura M."/>
        </authorList>
    </citation>
    <scope>NUCLEOTIDE SEQUENCE [LARGE SCALE GENOMIC DNA]</scope>
    <source>
        <strain evidence="5 6">DAT561</strain>
    </source>
</reference>
<comment type="subunit">
    <text evidence="4">Homodimer.</text>
</comment>
<dbReference type="Pfam" id="PF02580">
    <property type="entry name" value="Tyr_Deacylase"/>
    <property type="match status" value="1"/>
</dbReference>
<evidence type="ECO:0000256" key="2">
    <source>
        <dbReference type="ARBA" id="ARBA00022555"/>
    </source>
</evidence>
<comment type="function">
    <text evidence="4">An aminoacyl-tRNA editing enzyme that deacylates mischarged D-aminoacyl-tRNAs. Also deacylates mischarged glycyl-tRNA(Ala), protecting cells against glycine mischarging by AlaRS. Acts via tRNA-based rather than protein-based catalysis; rejects L-amino acids rather than detecting D-amino acids in the active site. By recycling D-aminoacyl-tRNA to D-amino acids and free tRNA molecules, this enzyme counteracts the toxicity associated with the formation of D-aminoacyl-tRNA entities in vivo and helps enforce protein L-homochirality.</text>
</comment>
<name>A0A2Z5Y1P3_9ENTE</name>
<evidence type="ECO:0000256" key="3">
    <source>
        <dbReference type="ARBA" id="ARBA00022884"/>
    </source>
</evidence>
<comment type="subcellular location">
    <subcellularLocation>
        <location evidence="4">Cytoplasm</location>
    </subcellularLocation>
</comment>